<dbReference type="Pfam" id="PF00583">
    <property type="entry name" value="Acetyltransf_1"/>
    <property type="match status" value="1"/>
</dbReference>
<evidence type="ECO:0000259" key="1">
    <source>
        <dbReference type="PROSITE" id="PS51186"/>
    </source>
</evidence>
<dbReference type="PROSITE" id="PS51186">
    <property type="entry name" value="GNAT"/>
    <property type="match status" value="1"/>
</dbReference>
<evidence type="ECO:0000313" key="3">
    <source>
        <dbReference type="Proteomes" id="UP000549971"/>
    </source>
</evidence>
<gene>
    <name evidence="2" type="ORF">HDA39_004986</name>
</gene>
<dbReference type="Proteomes" id="UP000549971">
    <property type="component" value="Unassembled WGS sequence"/>
</dbReference>
<reference evidence="2 3" key="1">
    <citation type="submission" date="2020-08" db="EMBL/GenBank/DDBJ databases">
        <title>Sequencing the genomes of 1000 actinobacteria strains.</title>
        <authorList>
            <person name="Klenk H.-P."/>
        </authorList>
    </citation>
    <scope>NUCLEOTIDE SEQUENCE [LARGE SCALE GENOMIC DNA]</scope>
    <source>
        <strain evidence="2 3">DSM 28967</strain>
    </source>
</reference>
<dbReference type="AlphaFoldDB" id="A0A7W9J9V0"/>
<proteinExistence type="predicted"/>
<keyword evidence="2" id="KW-0689">Ribosomal protein</keyword>
<dbReference type="GO" id="GO:0005840">
    <property type="term" value="C:ribosome"/>
    <property type="evidence" value="ECO:0007669"/>
    <property type="project" value="UniProtKB-KW"/>
</dbReference>
<organism evidence="2 3">
    <name type="scientific">Kribbella italica</name>
    <dbReference type="NCBI Taxonomy" id="1540520"/>
    <lineage>
        <taxon>Bacteria</taxon>
        <taxon>Bacillati</taxon>
        <taxon>Actinomycetota</taxon>
        <taxon>Actinomycetes</taxon>
        <taxon>Propionibacteriales</taxon>
        <taxon>Kribbellaceae</taxon>
        <taxon>Kribbella</taxon>
    </lineage>
</organism>
<protein>
    <submittedName>
        <fullName evidence="2">Ribosomal protein S18 acetylase RimI-like enzyme</fullName>
    </submittedName>
</protein>
<comment type="caution">
    <text evidence="2">The sequence shown here is derived from an EMBL/GenBank/DDBJ whole genome shotgun (WGS) entry which is preliminary data.</text>
</comment>
<evidence type="ECO:0000313" key="2">
    <source>
        <dbReference type="EMBL" id="MBB5838252.1"/>
    </source>
</evidence>
<feature type="domain" description="N-acetyltransferase" evidence="1">
    <location>
        <begin position="6"/>
        <end position="161"/>
    </location>
</feature>
<name>A0A7W9J9V0_9ACTN</name>
<keyword evidence="2" id="KW-0687">Ribonucleoprotein</keyword>
<accession>A0A7W9J9V0</accession>
<dbReference type="CDD" id="cd04301">
    <property type="entry name" value="NAT_SF"/>
    <property type="match status" value="1"/>
</dbReference>
<keyword evidence="3" id="KW-1185">Reference proteome</keyword>
<dbReference type="InterPro" id="IPR016181">
    <property type="entry name" value="Acyl_CoA_acyltransferase"/>
</dbReference>
<sequence length="164" mass="17884">MSDKRVTVRRAVEADEAALLEIELTAWDASSGFPSLTAGDRTTFFAERWGPEAFIVAELDGRVVGYIRLQEKYPFPEGAGVLSINGLAVALDARGQGVGSVLMEAVAAEGKRRGARKIALHVHGVNTAARRLYERHGYVVEGTHPREFLIDGQYVDSLDLALFL</sequence>
<dbReference type="EMBL" id="JACHMY010000001">
    <property type="protein sequence ID" value="MBB5838252.1"/>
    <property type="molecule type" value="Genomic_DNA"/>
</dbReference>
<dbReference type="PANTHER" id="PTHR43072">
    <property type="entry name" value="N-ACETYLTRANSFERASE"/>
    <property type="match status" value="1"/>
</dbReference>
<dbReference type="GO" id="GO:0016747">
    <property type="term" value="F:acyltransferase activity, transferring groups other than amino-acyl groups"/>
    <property type="evidence" value="ECO:0007669"/>
    <property type="project" value="InterPro"/>
</dbReference>
<dbReference type="RefSeq" id="WP_184798902.1">
    <property type="nucleotide sequence ID" value="NZ_JACHMY010000001.1"/>
</dbReference>
<dbReference type="InterPro" id="IPR000182">
    <property type="entry name" value="GNAT_dom"/>
</dbReference>
<dbReference type="Gene3D" id="3.40.630.30">
    <property type="match status" value="1"/>
</dbReference>
<dbReference type="SUPFAM" id="SSF55729">
    <property type="entry name" value="Acyl-CoA N-acyltransferases (Nat)"/>
    <property type="match status" value="1"/>
</dbReference>